<gene>
    <name evidence="1" type="ORF">SAMN05660349_00105</name>
</gene>
<protein>
    <recommendedName>
        <fullName evidence="3">Nitroimidazol reductase NimA, pyridoxamine 5'-phosphate oxidase superfamily</fullName>
    </recommendedName>
</protein>
<evidence type="ECO:0000313" key="1">
    <source>
        <dbReference type="EMBL" id="SKB26045.1"/>
    </source>
</evidence>
<dbReference type="PANTHER" id="PTHR34071">
    <property type="entry name" value="5-NITROIMIDAZOLE ANTIBIOTICS RESISTANCE PROTEIN, NIMA-FAMILY-RELATED PROTEIN-RELATED"/>
    <property type="match status" value="1"/>
</dbReference>
<dbReference type="Pfam" id="PF12900">
    <property type="entry name" value="Pyridox_ox_2"/>
    <property type="match status" value="1"/>
</dbReference>
<dbReference type="Proteomes" id="UP000190852">
    <property type="component" value="Unassembled WGS sequence"/>
</dbReference>
<proteinExistence type="predicted"/>
<dbReference type="InterPro" id="IPR024747">
    <property type="entry name" value="Pyridox_Oxase-rel"/>
</dbReference>
<reference evidence="2" key="1">
    <citation type="submission" date="2017-02" db="EMBL/GenBank/DDBJ databases">
        <authorList>
            <person name="Varghese N."/>
            <person name="Submissions S."/>
        </authorList>
    </citation>
    <scope>NUCLEOTIDE SEQUENCE [LARGE SCALE GENOMIC DNA]</scope>
    <source>
        <strain evidence="2">DSM 24967</strain>
    </source>
</reference>
<dbReference type="EMBL" id="FUYQ01000001">
    <property type="protein sequence ID" value="SKB26045.1"/>
    <property type="molecule type" value="Genomic_DNA"/>
</dbReference>
<keyword evidence="2" id="KW-1185">Reference proteome</keyword>
<name>A0A1T4ZTW3_9BACT</name>
<dbReference type="PANTHER" id="PTHR34071:SF2">
    <property type="entry name" value="FLAVIN-NUCLEOTIDE-BINDING PROTEIN"/>
    <property type="match status" value="1"/>
</dbReference>
<dbReference type="InterPro" id="IPR012349">
    <property type="entry name" value="Split_barrel_FMN-bd"/>
</dbReference>
<dbReference type="RefSeq" id="WP_079681883.1">
    <property type="nucleotide sequence ID" value="NZ_FUYQ01000001.1"/>
</dbReference>
<sequence>MNYRNEDIRRQDRTLSIEGVNRLLLDGEYGVLSMANEHGEGYGVPLNFVLDGETIYFHGAPEGDKLRSLRTSKQVSFCIVGKTKLIPEQFTTAYESVIVKGTIALDLSFQEKMHALELIIRKYSPEYLELGMKASEKSADRTLVYRLDIVSVSGKCKLG</sequence>
<organism evidence="1 2">
    <name type="scientific">Parabacteroides chartae</name>
    <dbReference type="NCBI Taxonomy" id="1037355"/>
    <lineage>
        <taxon>Bacteria</taxon>
        <taxon>Pseudomonadati</taxon>
        <taxon>Bacteroidota</taxon>
        <taxon>Bacteroidia</taxon>
        <taxon>Bacteroidales</taxon>
        <taxon>Tannerellaceae</taxon>
        <taxon>Parabacteroides</taxon>
    </lineage>
</organism>
<dbReference type="SUPFAM" id="SSF50475">
    <property type="entry name" value="FMN-binding split barrel"/>
    <property type="match status" value="1"/>
</dbReference>
<evidence type="ECO:0008006" key="3">
    <source>
        <dbReference type="Google" id="ProtNLM"/>
    </source>
</evidence>
<dbReference type="AlphaFoldDB" id="A0A1T4ZTW3"/>
<evidence type="ECO:0000313" key="2">
    <source>
        <dbReference type="Proteomes" id="UP000190852"/>
    </source>
</evidence>
<dbReference type="Gene3D" id="2.30.110.10">
    <property type="entry name" value="Electron Transport, Fmn-binding Protein, Chain A"/>
    <property type="match status" value="1"/>
</dbReference>
<accession>A0A1T4ZTW3</accession>